<dbReference type="AlphaFoldDB" id="A0A0C2WEF6"/>
<organism evidence="1 2">
    <name type="scientific">Amanita muscaria (strain Koide BX008)</name>
    <dbReference type="NCBI Taxonomy" id="946122"/>
    <lineage>
        <taxon>Eukaryota</taxon>
        <taxon>Fungi</taxon>
        <taxon>Dikarya</taxon>
        <taxon>Basidiomycota</taxon>
        <taxon>Agaricomycotina</taxon>
        <taxon>Agaricomycetes</taxon>
        <taxon>Agaricomycetidae</taxon>
        <taxon>Agaricales</taxon>
        <taxon>Pluteineae</taxon>
        <taxon>Amanitaceae</taxon>
        <taxon>Amanita</taxon>
    </lineage>
</organism>
<protein>
    <submittedName>
        <fullName evidence="1">Uncharacterized protein</fullName>
    </submittedName>
</protein>
<proteinExistence type="predicted"/>
<dbReference type="Proteomes" id="UP000054549">
    <property type="component" value="Unassembled WGS sequence"/>
</dbReference>
<evidence type="ECO:0000313" key="1">
    <source>
        <dbReference type="EMBL" id="KIL54956.1"/>
    </source>
</evidence>
<dbReference type="HOGENOM" id="CLU_2687291_0_0_1"/>
<name>A0A0C2WEF6_AMAMK</name>
<keyword evidence="2" id="KW-1185">Reference proteome</keyword>
<sequence>MMSNPPSRVELIQCRNVRREWVSKLQRVGTDVLLGRGSIIIEGSEGSKKVKKERWTSDQVKMLMNKWANEARSN</sequence>
<gene>
    <name evidence="1" type="ORF">M378DRAFT_668147</name>
</gene>
<dbReference type="InParanoid" id="A0A0C2WEF6"/>
<dbReference type="EMBL" id="KN818592">
    <property type="protein sequence ID" value="KIL54956.1"/>
    <property type="molecule type" value="Genomic_DNA"/>
</dbReference>
<evidence type="ECO:0000313" key="2">
    <source>
        <dbReference type="Proteomes" id="UP000054549"/>
    </source>
</evidence>
<accession>A0A0C2WEF6</accession>
<reference evidence="1 2" key="1">
    <citation type="submission" date="2014-04" db="EMBL/GenBank/DDBJ databases">
        <title>Evolutionary Origins and Diversification of the Mycorrhizal Mutualists.</title>
        <authorList>
            <consortium name="DOE Joint Genome Institute"/>
            <consortium name="Mycorrhizal Genomics Consortium"/>
            <person name="Kohler A."/>
            <person name="Kuo A."/>
            <person name="Nagy L.G."/>
            <person name="Floudas D."/>
            <person name="Copeland A."/>
            <person name="Barry K.W."/>
            <person name="Cichocki N."/>
            <person name="Veneault-Fourrey C."/>
            <person name="LaButti K."/>
            <person name="Lindquist E.A."/>
            <person name="Lipzen A."/>
            <person name="Lundell T."/>
            <person name="Morin E."/>
            <person name="Murat C."/>
            <person name="Riley R."/>
            <person name="Ohm R."/>
            <person name="Sun H."/>
            <person name="Tunlid A."/>
            <person name="Henrissat B."/>
            <person name="Grigoriev I.V."/>
            <person name="Hibbett D.S."/>
            <person name="Martin F."/>
        </authorList>
    </citation>
    <scope>NUCLEOTIDE SEQUENCE [LARGE SCALE GENOMIC DNA]</scope>
    <source>
        <strain evidence="1 2">Koide BX008</strain>
    </source>
</reference>